<name>A0A376B951_9ASCO</name>
<dbReference type="PANTHER" id="PTHR46072">
    <property type="entry name" value="AMIDASE-RELATED-RELATED"/>
    <property type="match status" value="1"/>
</dbReference>
<feature type="binding site" evidence="6">
    <location>
        <position position="229"/>
    </location>
    <ligand>
        <name>substrate</name>
    </ligand>
</feature>
<dbReference type="InterPro" id="IPR036928">
    <property type="entry name" value="AS_sf"/>
</dbReference>
<organism evidence="8 9">
    <name type="scientific">Saccharomycodes ludwigii</name>
    <dbReference type="NCBI Taxonomy" id="36035"/>
    <lineage>
        <taxon>Eukaryota</taxon>
        <taxon>Fungi</taxon>
        <taxon>Dikarya</taxon>
        <taxon>Ascomycota</taxon>
        <taxon>Saccharomycotina</taxon>
        <taxon>Saccharomycetes</taxon>
        <taxon>Saccharomycodales</taxon>
        <taxon>Saccharomycodaceae</taxon>
        <taxon>Saccharomycodes</taxon>
    </lineage>
</organism>
<gene>
    <name evidence="8" type="ORF">SCODWIG_02979</name>
</gene>
<dbReference type="PROSITE" id="PS00571">
    <property type="entry name" value="AMIDASES"/>
    <property type="match status" value="1"/>
</dbReference>
<dbReference type="PANTHER" id="PTHR46072:SF4">
    <property type="entry name" value="AMIDASE C550.07-RELATED"/>
    <property type="match status" value="1"/>
</dbReference>
<feature type="binding site" evidence="6">
    <location>
        <begin position="250"/>
        <end position="253"/>
    </location>
    <ligand>
        <name>substrate</name>
    </ligand>
</feature>
<dbReference type="Proteomes" id="UP000262825">
    <property type="component" value="Unassembled WGS sequence"/>
</dbReference>
<dbReference type="EMBL" id="UFAJ01000609">
    <property type="protein sequence ID" value="SSD61218.1"/>
    <property type="molecule type" value="Genomic_DNA"/>
</dbReference>
<evidence type="ECO:0000256" key="4">
    <source>
        <dbReference type="ARBA" id="ARBA00022801"/>
    </source>
</evidence>
<feature type="active site" description="Charge relay system" evidence="5">
    <location>
        <position position="154"/>
    </location>
</feature>
<reference evidence="9" key="1">
    <citation type="submission" date="2018-06" db="EMBL/GenBank/DDBJ databases">
        <authorList>
            <person name="Guldener U."/>
        </authorList>
    </citation>
    <scope>NUCLEOTIDE SEQUENCE [LARGE SCALE GENOMIC DNA]</scope>
    <source>
        <strain evidence="9">UTAD17</strain>
    </source>
</reference>
<evidence type="ECO:0000256" key="6">
    <source>
        <dbReference type="PIRSR" id="PIRSR001221-2"/>
    </source>
</evidence>
<dbReference type="Gene3D" id="3.90.1300.10">
    <property type="entry name" value="Amidase signature (AS) domain"/>
    <property type="match status" value="1"/>
</dbReference>
<feature type="active site" description="Acyl-ester intermediate" evidence="5">
    <location>
        <position position="253"/>
    </location>
</feature>
<dbReference type="GO" id="GO:0004040">
    <property type="term" value="F:amidase activity"/>
    <property type="evidence" value="ECO:0007669"/>
    <property type="project" value="UniProtKB-EC"/>
</dbReference>
<dbReference type="InterPro" id="IPR023631">
    <property type="entry name" value="Amidase_dom"/>
</dbReference>
<dbReference type="PIRSF" id="PIRSF001221">
    <property type="entry name" value="Amidase_fungi"/>
    <property type="match status" value="1"/>
</dbReference>
<accession>A0A376B951</accession>
<proteinExistence type="inferred from homology"/>
<feature type="active site" description="Charge relay system" evidence="5">
    <location>
        <position position="229"/>
    </location>
</feature>
<dbReference type="AlphaFoldDB" id="A0A376B951"/>
<dbReference type="InterPro" id="IPR020556">
    <property type="entry name" value="Amidase_CS"/>
</dbReference>
<dbReference type="Pfam" id="PF01425">
    <property type="entry name" value="Amidase"/>
    <property type="match status" value="1"/>
</dbReference>
<sequence>MNGKVYPSEDPGKYKSFIPLIDAYNEAKLKQIKEYDPEFYAKCVEIIPTAEELDASPISFMKYNKKLLSPMDFEIVTNYSMQELVAKQISKELTALSIINAYIKSAIISHLITNCAMQFLIPEALAKANYLDKFLSKNNGEVIGPLHGVPISIKEHMNYAGKQTCGSYVGCLDNIPRESAINIKILDKLGANFHIRTSQPQSLMWLDTANNIIGRTRNPLSTRMSPGGSSGGEGACVASHGSCIGFGGDIGGSIRVPAAFTNLFGFRPTTRIFSSLNNLGGGKGQETIIVSQGPLARSIEEIDFFMESFVNKGIPSNYDPSCLPLPWRTPVELPKKIKIGCLFDDNLVTPFPAISRGMKLVVEKLAENFELVDLKNYWYSESEMESIYTNAIACFTSDGNQTQYDMFEKSGEPILPLTSHYFQFGDNAGKPLSVYDVRMLAYERDNLRLDLYKKFFGRVEDGSLGLDFILAPSYVGPSETPGNSLYWGYTVLWNYVDFPSCVFPTGLFHETTTDVLPFSNGGPKLKNNQYEKMVWYGHNEDKINYDPKNYVGGPIALQLISRRFADEEVLEGVKKIVDILNIPRS</sequence>
<evidence type="ECO:0000256" key="5">
    <source>
        <dbReference type="PIRSR" id="PIRSR001221-1"/>
    </source>
</evidence>
<dbReference type="EC" id="3.5.1.4" evidence="3"/>
<dbReference type="SUPFAM" id="SSF75304">
    <property type="entry name" value="Amidase signature (AS) enzymes"/>
    <property type="match status" value="1"/>
</dbReference>
<evidence type="ECO:0000313" key="8">
    <source>
        <dbReference type="EMBL" id="SSD61218.1"/>
    </source>
</evidence>
<evidence type="ECO:0000313" key="9">
    <source>
        <dbReference type="Proteomes" id="UP000262825"/>
    </source>
</evidence>
<evidence type="ECO:0000256" key="3">
    <source>
        <dbReference type="ARBA" id="ARBA00012922"/>
    </source>
</evidence>
<protein>
    <recommendedName>
        <fullName evidence="3">amidase</fullName>
        <ecNumber evidence="3">3.5.1.4</ecNumber>
    </recommendedName>
</protein>
<evidence type="ECO:0000256" key="1">
    <source>
        <dbReference type="ARBA" id="ARBA00001311"/>
    </source>
</evidence>
<comment type="catalytic activity">
    <reaction evidence="1">
        <text>a monocarboxylic acid amide + H2O = a monocarboxylate + NH4(+)</text>
        <dbReference type="Rhea" id="RHEA:12020"/>
        <dbReference type="ChEBI" id="CHEBI:15377"/>
        <dbReference type="ChEBI" id="CHEBI:28938"/>
        <dbReference type="ChEBI" id="CHEBI:35757"/>
        <dbReference type="ChEBI" id="CHEBI:83628"/>
        <dbReference type="EC" id="3.5.1.4"/>
    </reaction>
</comment>
<evidence type="ECO:0000259" key="7">
    <source>
        <dbReference type="Pfam" id="PF01425"/>
    </source>
</evidence>
<keyword evidence="4" id="KW-0378">Hydrolase</keyword>
<evidence type="ECO:0000256" key="2">
    <source>
        <dbReference type="ARBA" id="ARBA00009199"/>
    </source>
</evidence>
<keyword evidence="9" id="KW-1185">Reference proteome</keyword>
<feature type="domain" description="Amidase" evidence="7">
    <location>
        <begin position="98"/>
        <end position="570"/>
    </location>
</feature>
<comment type="similarity">
    <text evidence="2">Belongs to the amidase family.</text>
</comment>
<dbReference type="VEuPathDB" id="FungiDB:SCODWIG_02979"/>
<feature type="binding site" evidence="6">
    <location>
        <position position="203"/>
    </location>
    <ligand>
        <name>substrate</name>
    </ligand>
</feature>